<gene>
    <name evidence="2" type="ORF">DR864_28395</name>
</gene>
<sequence>MLFLEDVFSYHNFGSICDSIPKFYAYDATNQIIITEYKANSISFKNLIGKSHLSVLFSEVGFLLTVLHQLPMSERTKYSSFVPWFFTEKDKFRTELLLKDLNQTPILDDFDDFNFFEIIRSCEHIWQNNCYVHGDLKLDNILFQRTSKKIYLTDWETFGMGDALWDLSFLLSQLITSYVIENKLILLGRFIPLDSFLDNGLLLRDVRSLLKSYDLSESQFVKLNLFTAVNIIIYVLETIKYKNLGLKSKELVGLAKRMISEPHTYISIIK</sequence>
<proteinExistence type="predicted"/>
<dbReference type="EMBL" id="CP030851">
    <property type="protein sequence ID" value="AXE21796.1"/>
    <property type="molecule type" value="Genomic_DNA"/>
</dbReference>
<dbReference type="KEGG" id="run:DR864_28395"/>
<dbReference type="InterPro" id="IPR011009">
    <property type="entry name" value="Kinase-like_dom_sf"/>
</dbReference>
<dbReference type="OrthoDB" id="3806873at2"/>
<keyword evidence="3" id="KW-1185">Reference proteome</keyword>
<name>A0A344TT25_9BACT</name>
<protein>
    <recommendedName>
        <fullName evidence="1">Aminoglycoside phosphotransferase domain-containing protein</fullName>
    </recommendedName>
</protein>
<keyword evidence="2" id="KW-0614">Plasmid</keyword>
<evidence type="ECO:0000259" key="1">
    <source>
        <dbReference type="Pfam" id="PF01636"/>
    </source>
</evidence>
<evidence type="ECO:0000313" key="2">
    <source>
        <dbReference type="EMBL" id="AXE21796.1"/>
    </source>
</evidence>
<dbReference type="RefSeq" id="WP_114070537.1">
    <property type="nucleotide sequence ID" value="NZ_CP030851.1"/>
</dbReference>
<dbReference type="Gene3D" id="3.90.1200.10">
    <property type="match status" value="1"/>
</dbReference>
<geneLocation type="plasmid" evidence="2 3">
    <name>unnamed1</name>
</geneLocation>
<dbReference type="SUPFAM" id="SSF56112">
    <property type="entry name" value="Protein kinase-like (PK-like)"/>
    <property type="match status" value="1"/>
</dbReference>
<organism evidence="2 3">
    <name type="scientific">Runella rosea</name>
    <dbReference type="NCBI Taxonomy" id="2259595"/>
    <lineage>
        <taxon>Bacteria</taxon>
        <taxon>Pseudomonadati</taxon>
        <taxon>Bacteroidota</taxon>
        <taxon>Cytophagia</taxon>
        <taxon>Cytophagales</taxon>
        <taxon>Spirosomataceae</taxon>
        <taxon>Runella</taxon>
    </lineage>
</organism>
<accession>A0A344TT25</accession>
<dbReference type="InterPro" id="IPR002575">
    <property type="entry name" value="Aminoglycoside_PTrfase"/>
</dbReference>
<dbReference type="AlphaFoldDB" id="A0A344TT25"/>
<evidence type="ECO:0000313" key="3">
    <source>
        <dbReference type="Proteomes" id="UP000251993"/>
    </source>
</evidence>
<feature type="domain" description="Aminoglycoside phosphotransferase" evidence="1">
    <location>
        <begin position="56"/>
        <end position="172"/>
    </location>
</feature>
<dbReference type="Pfam" id="PF01636">
    <property type="entry name" value="APH"/>
    <property type="match status" value="1"/>
</dbReference>
<dbReference type="Proteomes" id="UP000251993">
    <property type="component" value="Plasmid unnamed1"/>
</dbReference>
<reference evidence="2 3" key="1">
    <citation type="submission" date="2018-07" db="EMBL/GenBank/DDBJ databases">
        <title>Genome sequencing of Runella.</title>
        <authorList>
            <person name="Baek M.-G."/>
            <person name="Yi H."/>
        </authorList>
    </citation>
    <scope>NUCLEOTIDE SEQUENCE [LARGE SCALE GENOMIC DNA]</scope>
    <source>
        <strain evidence="2 3">HYN0085</strain>
        <plasmid evidence="2 3">unnamed1</plasmid>
    </source>
</reference>